<name>A0A7G9T7T5_PSEMX</name>
<dbReference type="GeneID" id="81471146"/>
<feature type="chain" id="PRO_5028998679" evidence="1">
    <location>
        <begin position="27"/>
        <end position="354"/>
    </location>
</feature>
<evidence type="ECO:0000313" key="3">
    <source>
        <dbReference type="Proteomes" id="UP000515838"/>
    </source>
</evidence>
<organism evidence="2 3">
    <name type="scientific">Pseudoxanthomonas mexicana</name>
    <dbReference type="NCBI Taxonomy" id="128785"/>
    <lineage>
        <taxon>Bacteria</taxon>
        <taxon>Pseudomonadati</taxon>
        <taxon>Pseudomonadota</taxon>
        <taxon>Gammaproteobacteria</taxon>
        <taxon>Lysobacterales</taxon>
        <taxon>Lysobacteraceae</taxon>
        <taxon>Pseudoxanthomonas</taxon>
    </lineage>
</organism>
<sequence>MKIPDSCTLPFAAALVALTMAPAASAATPVYREIKDWVVACDNTARCEAIGMQEAYPQLILRLVVDAGPSGEPELSLESEAPVAARDLRLDGARFAASSLLQSATGDEGVQRIGQDGAQVRTFLDAVRNGTDLRAAIGEGAPSASLAGLSAALLLIDETQGRLGTTTALLRRGSLPAAKVPAAPAAPLPTRAVVAPPLDDAEASRLVARVRLQAADDVRREDCFVVPDTAYDEAHALDDDEALVALECWRGAYQSSSLLFRVRRDGAGAPRRLRLTVPVQDEGAPRVIDAFTNVGFGQGQLSHFAKGRGLADCGESATWAFDGRDFRLQRYHRLGWCRGGNPGDWPTLWRTRGD</sequence>
<evidence type="ECO:0000256" key="1">
    <source>
        <dbReference type="SAM" id="SignalP"/>
    </source>
</evidence>
<dbReference type="InterPro" id="IPR009560">
    <property type="entry name" value="DUF1176"/>
</dbReference>
<gene>
    <name evidence="2" type="ORF">IAE60_09220</name>
</gene>
<proteinExistence type="predicted"/>
<dbReference type="EMBL" id="CP060731">
    <property type="protein sequence ID" value="QNN76160.1"/>
    <property type="molecule type" value="Genomic_DNA"/>
</dbReference>
<dbReference type="AlphaFoldDB" id="A0A7G9T7T5"/>
<dbReference type="Proteomes" id="UP000515838">
    <property type="component" value="Chromosome"/>
</dbReference>
<accession>A0A7G9T7T5</accession>
<dbReference type="Pfam" id="PF06674">
    <property type="entry name" value="DUF1176"/>
    <property type="match status" value="1"/>
</dbReference>
<evidence type="ECO:0000313" key="2">
    <source>
        <dbReference type="EMBL" id="QNN76160.1"/>
    </source>
</evidence>
<keyword evidence="1" id="KW-0732">Signal</keyword>
<feature type="signal peptide" evidence="1">
    <location>
        <begin position="1"/>
        <end position="26"/>
    </location>
</feature>
<reference evidence="2 3" key="1">
    <citation type="submission" date="2020-08" db="EMBL/GenBank/DDBJ databases">
        <title>Streptomycin Non-resistant strain, P. mexicana.</title>
        <authorList>
            <person name="Ganesh-Kumar S."/>
            <person name="Zhe T."/>
            <person name="Yu Z."/>
            <person name="Min Y."/>
        </authorList>
    </citation>
    <scope>NUCLEOTIDE SEQUENCE [LARGE SCALE GENOMIC DNA]</scope>
    <source>
        <strain evidence="2 3">GTZY2</strain>
    </source>
</reference>
<protein>
    <submittedName>
        <fullName evidence="2">DUF1176 domain-containing protein</fullName>
    </submittedName>
</protein>
<dbReference type="RefSeq" id="WP_187572026.1">
    <property type="nucleotide sequence ID" value="NZ_CP060731.1"/>
</dbReference>